<evidence type="ECO:0000313" key="1">
    <source>
        <dbReference type="EMBL" id="GEU49596.1"/>
    </source>
</evidence>
<dbReference type="EMBL" id="BKCJ010002587">
    <property type="protein sequence ID" value="GEU49596.1"/>
    <property type="molecule type" value="Genomic_DNA"/>
</dbReference>
<sequence>MATCFCGRRENIITAWTNQNPGRHFHGCLVHGIVDWIDPPTCQRAVNIISGLLMARNRQEAQLLEAQRGHQRMKKLLILSRELYEEEMWGSFCRGSCFQICDRMRHRDVVIENSMA</sequence>
<organism evidence="1">
    <name type="scientific">Tanacetum cinerariifolium</name>
    <name type="common">Dalmatian daisy</name>
    <name type="synonym">Chrysanthemum cinerariifolium</name>
    <dbReference type="NCBI Taxonomy" id="118510"/>
    <lineage>
        <taxon>Eukaryota</taxon>
        <taxon>Viridiplantae</taxon>
        <taxon>Streptophyta</taxon>
        <taxon>Embryophyta</taxon>
        <taxon>Tracheophyta</taxon>
        <taxon>Spermatophyta</taxon>
        <taxon>Magnoliopsida</taxon>
        <taxon>eudicotyledons</taxon>
        <taxon>Gunneridae</taxon>
        <taxon>Pentapetalae</taxon>
        <taxon>asterids</taxon>
        <taxon>campanulids</taxon>
        <taxon>Asterales</taxon>
        <taxon>Asteraceae</taxon>
        <taxon>Asteroideae</taxon>
        <taxon>Anthemideae</taxon>
        <taxon>Anthemidinae</taxon>
        <taxon>Tanacetum</taxon>
    </lineage>
</organism>
<reference evidence="1" key="1">
    <citation type="journal article" date="2019" name="Sci. Rep.">
        <title>Draft genome of Tanacetum cinerariifolium, the natural source of mosquito coil.</title>
        <authorList>
            <person name="Yamashiro T."/>
            <person name="Shiraishi A."/>
            <person name="Satake H."/>
            <person name="Nakayama K."/>
        </authorList>
    </citation>
    <scope>NUCLEOTIDE SEQUENCE</scope>
</reference>
<proteinExistence type="predicted"/>
<comment type="caution">
    <text evidence="1">The sequence shown here is derived from an EMBL/GenBank/DDBJ whole genome shotgun (WGS) entry which is preliminary data.</text>
</comment>
<protein>
    <submittedName>
        <fullName evidence="1">Zinc finger, GRF-type</fullName>
    </submittedName>
</protein>
<accession>A0A6L2KJS5</accession>
<dbReference type="AlphaFoldDB" id="A0A6L2KJS5"/>
<name>A0A6L2KJS5_TANCI</name>
<gene>
    <name evidence="1" type="ORF">Tci_021574</name>
</gene>